<evidence type="ECO:0000313" key="5">
    <source>
        <dbReference type="Proteomes" id="UP000427769"/>
    </source>
</evidence>
<gene>
    <name evidence="4" type="ORF">DSCW_44630</name>
</gene>
<dbReference type="GO" id="GO:0003677">
    <property type="term" value="F:DNA binding"/>
    <property type="evidence" value="ECO:0007669"/>
    <property type="project" value="UniProtKB-UniRule"/>
</dbReference>
<keyword evidence="5" id="KW-1185">Reference proteome</keyword>
<feature type="DNA-binding region" description="H-T-H motif" evidence="2">
    <location>
        <begin position="34"/>
        <end position="53"/>
    </location>
</feature>
<dbReference type="SUPFAM" id="SSF46689">
    <property type="entry name" value="Homeodomain-like"/>
    <property type="match status" value="1"/>
</dbReference>
<evidence type="ECO:0000256" key="1">
    <source>
        <dbReference type="ARBA" id="ARBA00023125"/>
    </source>
</evidence>
<dbReference type="Proteomes" id="UP000427769">
    <property type="component" value="Chromosome"/>
</dbReference>
<dbReference type="AlphaFoldDB" id="A0A5K7Z5I9"/>
<dbReference type="InterPro" id="IPR041490">
    <property type="entry name" value="KstR2_TetR_C"/>
</dbReference>
<dbReference type="Gene3D" id="1.10.357.10">
    <property type="entry name" value="Tetracycline Repressor, domain 2"/>
    <property type="match status" value="1"/>
</dbReference>
<dbReference type="Pfam" id="PF17932">
    <property type="entry name" value="TetR_C_24"/>
    <property type="match status" value="1"/>
</dbReference>
<dbReference type="PANTHER" id="PTHR43479:SF11">
    <property type="entry name" value="ACREF_ENVCD OPERON REPRESSOR-RELATED"/>
    <property type="match status" value="1"/>
</dbReference>
<reference evidence="4 5" key="1">
    <citation type="submission" date="2019-11" db="EMBL/GenBank/DDBJ databases">
        <title>Comparative genomics of hydrocarbon-degrading Desulfosarcina strains.</title>
        <authorList>
            <person name="Watanabe M."/>
            <person name="Kojima H."/>
            <person name="Fukui M."/>
        </authorList>
    </citation>
    <scope>NUCLEOTIDE SEQUENCE [LARGE SCALE GENOMIC DNA]</scope>
    <source>
        <strain evidence="4 5">PP31</strain>
    </source>
</reference>
<feature type="domain" description="HTH tetR-type" evidence="3">
    <location>
        <begin position="11"/>
        <end position="71"/>
    </location>
</feature>
<dbReference type="InterPro" id="IPR001647">
    <property type="entry name" value="HTH_TetR"/>
</dbReference>
<evidence type="ECO:0000259" key="3">
    <source>
        <dbReference type="PROSITE" id="PS50977"/>
    </source>
</evidence>
<dbReference type="PROSITE" id="PS50977">
    <property type="entry name" value="HTH_TETR_2"/>
    <property type="match status" value="1"/>
</dbReference>
<sequence>MPVITGAAPMTDMKATIKSVSINLFFKKGYFATSISDIARGSGIQKASIYYHYASKEDLLYHILKSTMDDLTTYLKDRLAAVAGVEQRMRTAVRSHVRFHLERQKENFIANSELRGLTSEHYRAIVKKRDEYETIFQDLIRQGTAEGVFADVDVKILSYAILTLCTAGATWYNPGGRLKVGEIADIYETFIITGLKQGKTDIP</sequence>
<dbReference type="InterPro" id="IPR036271">
    <property type="entry name" value="Tet_transcr_reg_TetR-rel_C_sf"/>
</dbReference>
<dbReference type="PRINTS" id="PR00455">
    <property type="entry name" value="HTHTETR"/>
</dbReference>
<dbReference type="InterPro" id="IPR050624">
    <property type="entry name" value="HTH-type_Tx_Regulator"/>
</dbReference>
<evidence type="ECO:0000256" key="2">
    <source>
        <dbReference type="PROSITE-ProRule" id="PRU00335"/>
    </source>
</evidence>
<dbReference type="OrthoDB" id="9814200at2"/>
<dbReference type="KEGG" id="dwd:DSCW_44630"/>
<organism evidence="4 5">
    <name type="scientific">Desulfosarcina widdelii</name>
    <dbReference type="NCBI Taxonomy" id="947919"/>
    <lineage>
        <taxon>Bacteria</taxon>
        <taxon>Pseudomonadati</taxon>
        <taxon>Thermodesulfobacteriota</taxon>
        <taxon>Desulfobacteria</taxon>
        <taxon>Desulfobacterales</taxon>
        <taxon>Desulfosarcinaceae</taxon>
        <taxon>Desulfosarcina</taxon>
    </lineage>
</organism>
<keyword evidence="1 2" id="KW-0238">DNA-binding</keyword>
<dbReference type="SUPFAM" id="SSF48498">
    <property type="entry name" value="Tetracyclin repressor-like, C-terminal domain"/>
    <property type="match status" value="1"/>
</dbReference>
<dbReference type="PANTHER" id="PTHR43479">
    <property type="entry name" value="ACREF/ENVCD OPERON REPRESSOR-RELATED"/>
    <property type="match status" value="1"/>
</dbReference>
<dbReference type="Gene3D" id="1.10.10.60">
    <property type="entry name" value="Homeodomain-like"/>
    <property type="match status" value="1"/>
</dbReference>
<name>A0A5K7Z5I9_9BACT</name>
<evidence type="ECO:0000313" key="4">
    <source>
        <dbReference type="EMBL" id="BBO77046.1"/>
    </source>
</evidence>
<dbReference type="EMBL" id="AP021875">
    <property type="protein sequence ID" value="BBO77046.1"/>
    <property type="molecule type" value="Genomic_DNA"/>
</dbReference>
<accession>A0A5K7Z5I9</accession>
<dbReference type="Pfam" id="PF00440">
    <property type="entry name" value="TetR_N"/>
    <property type="match status" value="1"/>
</dbReference>
<dbReference type="InterPro" id="IPR009057">
    <property type="entry name" value="Homeodomain-like_sf"/>
</dbReference>
<protein>
    <submittedName>
        <fullName evidence="4">TetR family transcriptional regulator</fullName>
    </submittedName>
</protein>
<proteinExistence type="predicted"/>